<keyword evidence="2" id="KW-1185">Reference proteome</keyword>
<name>A0A2L2XBH5_9FIRM</name>
<sequence length="59" mass="6606">MKEEEIGFYIVNDTTPGRGSKESGTGHCAGKYLFLQKELGKAKAYIGNWLYSKEKGIVY</sequence>
<dbReference type="RefSeq" id="WP_104371736.1">
    <property type="nucleotide sequence ID" value="NZ_BFAV01000092.1"/>
</dbReference>
<proteinExistence type="predicted"/>
<organism evidence="1 2">
    <name type="scientific">Desulfocucumis palustris</name>
    <dbReference type="NCBI Taxonomy" id="1898651"/>
    <lineage>
        <taxon>Bacteria</taxon>
        <taxon>Bacillati</taxon>
        <taxon>Bacillota</taxon>
        <taxon>Clostridia</taxon>
        <taxon>Eubacteriales</taxon>
        <taxon>Desulfocucumaceae</taxon>
        <taxon>Desulfocucumis</taxon>
    </lineage>
</organism>
<dbReference type="Proteomes" id="UP000239549">
    <property type="component" value="Unassembled WGS sequence"/>
</dbReference>
<dbReference type="EMBL" id="BFAV01000092">
    <property type="protein sequence ID" value="GBF33334.1"/>
    <property type="molecule type" value="Genomic_DNA"/>
</dbReference>
<accession>A0A2L2XBH5</accession>
<protein>
    <submittedName>
        <fullName evidence="1">Uncharacterized protein</fullName>
    </submittedName>
</protein>
<comment type="caution">
    <text evidence="1">The sequence shown here is derived from an EMBL/GenBank/DDBJ whole genome shotgun (WGS) entry which is preliminary data.</text>
</comment>
<reference evidence="2" key="1">
    <citation type="submission" date="2018-02" db="EMBL/GenBank/DDBJ databases">
        <title>Genome sequence of Desulfocucumis palustris strain NAW-5.</title>
        <authorList>
            <person name="Watanabe M."/>
            <person name="Kojima H."/>
            <person name="Fukui M."/>
        </authorList>
    </citation>
    <scope>NUCLEOTIDE SEQUENCE [LARGE SCALE GENOMIC DNA]</scope>
    <source>
        <strain evidence="2">NAW-5</strain>
    </source>
</reference>
<dbReference type="AlphaFoldDB" id="A0A2L2XBH5"/>
<evidence type="ECO:0000313" key="2">
    <source>
        <dbReference type="Proteomes" id="UP000239549"/>
    </source>
</evidence>
<evidence type="ECO:0000313" key="1">
    <source>
        <dbReference type="EMBL" id="GBF33334.1"/>
    </source>
</evidence>
<gene>
    <name evidence="1" type="ORF">DCCM_2433</name>
</gene>